<sequence length="336" mass="39015">MKNKAAAVLLISSGMLLSGCDYFKNKKDKTEEVATAWSCTSPENITSLQKQLNEQYVKQVDRDLRESHYYEADQQLLRTINQNLKFNVTEIRTVTTEAKDATKLSCEAQLVINLPKGLQQRATNAFAEHNKDCEECEDNQTLQDYLEAGGASVHMSENKLSGPLKYELTKTDKDGYRLHMDSQNEVLNGLSFMVMKAVQFASYAKENKTIRDSEKENDAEHNKQQALAQAAMNIRQKELSVEKASQVEFLNETWESLSVDIRQALKQEQKEWFEKRDVECKVISQRDVYDLRDHEKETYQKQADYWTADMRKQNQAMQYDKCFIEKTIERREELLN</sequence>
<dbReference type="Proteomes" id="UP001243844">
    <property type="component" value="Unassembled WGS sequence"/>
</dbReference>
<comment type="caution">
    <text evidence="1">The sequence shown here is derived from an EMBL/GenBank/DDBJ whole genome shotgun (WGS) entry which is preliminary data.</text>
</comment>
<organism evidence="1 2">
    <name type="scientific">Acinetobacter rudis</name>
    <dbReference type="NCBI Taxonomy" id="632955"/>
    <lineage>
        <taxon>Bacteria</taxon>
        <taxon>Pseudomonadati</taxon>
        <taxon>Pseudomonadota</taxon>
        <taxon>Gammaproteobacteria</taxon>
        <taxon>Moraxellales</taxon>
        <taxon>Moraxellaceae</taxon>
        <taxon>Acinetobacter</taxon>
    </lineage>
</organism>
<evidence type="ECO:0000313" key="1">
    <source>
        <dbReference type="EMBL" id="MDQ8934694.1"/>
    </source>
</evidence>
<dbReference type="PROSITE" id="PS51257">
    <property type="entry name" value="PROKAR_LIPOPROTEIN"/>
    <property type="match status" value="1"/>
</dbReference>
<dbReference type="AlphaFoldDB" id="A0AAW8J6C1"/>
<dbReference type="RefSeq" id="WP_308980986.1">
    <property type="nucleotide sequence ID" value="NZ_JAVIDL010000004.1"/>
</dbReference>
<accession>A0AAW8J6C1</accession>
<dbReference type="EMBL" id="JAVIDL010000004">
    <property type="protein sequence ID" value="MDQ8934694.1"/>
    <property type="molecule type" value="Genomic_DNA"/>
</dbReference>
<gene>
    <name evidence="1" type="ORF">RFH47_02950</name>
</gene>
<evidence type="ECO:0000313" key="2">
    <source>
        <dbReference type="Proteomes" id="UP001243844"/>
    </source>
</evidence>
<protein>
    <submittedName>
        <fullName evidence="1">DUF1311 domain-containing protein</fullName>
    </submittedName>
</protein>
<proteinExistence type="predicted"/>
<name>A0AAW8J6C1_9GAMM</name>
<reference evidence="1" key="1">
    <citation type="submission" date="2023-08" db="EMBL/GenBank/DDBJ databases">
        <title>Emergence of clinically-relevant ST2 carbapenem-resistant Acinetobacter baumannii strains in hospital sewages in Zhejiang, East of China.</title>
        <authorList>
            <person name="Kaichao C."/>
            <person name="Zhang R."/>
        </authorList>
    </citation>
    <scope>NUCLEOTIDE SEQUENCE</scope>
    <source>
        <strain evidence="1">M-RB-37</strain>
    </source>
</reference>